<proteinExistence type="predicted"/>
<keyword evidence="1" id="KW-0472">Membrane</keyword>
<keyword evidence="1" id="KW-0812">Transmembrane</keyword>
<dbReference type="EMBL" id="SJST01000002">
    <property type="protein sequence ID" value="TCD15090.1"/>
    <property type="molecule type" value="Genomic_DNA"/>
</dbReference>
<name>A0A4R0PCA4_9HYPH</name>
<dbReference type="AlphaFoldDB" id="A0A4R0PCA4"/>
<protein>
    <submittedName>
        <fullName evidence="2">Uncharacterized protein</fullName>
    </submittedName>
</protein>
<gene>
    <name evidence="2" type="ORF">E0D97_05955</name>
</gene>
<evidence type="ECO:0000313" key="3">
    <source>
        <dbReference type="Proteomes" id="UP000291301"/>
    </source>
</evidence>
<comment type="caution">
    <text evidence="2">The sequence shown here is derived from an EMBL/GenBank/DDBJ whole genome shotgun (WGS) entry which is preliminary data.</text>
</comment>
<keyword evidence="3" id="KW-1185">Reference proteome</keyword>
<feature type="transmembrane region" description="Helical" evidence="1">
    <location>
        <begin position="27"/>
        <end position="45"/>
    </location>
</feature>
<dbReference type="Proteomes" id="UP000291301">
    <property type="component" value="Unassembled WGS sequence"/>
</dbReference>
<evidence type="ECO:0000313" key="2">
    <source>
        <dbReference type="EMBL" id="TCD15090.1"/>
    </source>
</evidence>
<keyword evidence="1" id="KW-1133">Transmembrane helix</keyword>
<sequence length="64" mass="6598">MNADLKGQDLTKLNKTEARQGSWGKPVLYVLVAGLVLAGIGAITLEAFDADEVTADIGGEGPAQ</sequence>
<accession>A0A4R0PCA4</accession>
<evidence type="ECO:0000256" key="1">
    <source>
        <dbReference type="SAM" id="Phobius"/>
    </source>
</evidence>
<reference evidence="2 3" key="1">
    <citation type="journal article" date="2015" name="Antonie Van Leeuwenhoek">
        <title>Oricola cellulosilytica gen. nov., sp. nov., a cellulose-degrading bacterium of the family Phyllobacteriaceae isolated from surface seashore water, and emended descriptions of Mesorhizobium loti and Phyllobacterium myrsinacearum.</title>
        <authorList>
            <person name="Hameed A."/>
            <person name="Shahina M."/>
            <person name="Lai W.A."/>
            <person name="Lin S.Y."/>
            <person name="Young L.S."/>
            <person name="Liu Y.C."/>
            <person name="Hsu Y.H."/>
            <person name="Young C.C."/>
        </authorList>
    </citation>
    <scope>NUCLEOTIDE SEQUENCE [LARGE SCALE GENOMIC DNA]</scope>
    <source>
        <strain evidence="2 3">KCTC 52183</strain>
    </source>
</reference>
<organism evidence="2 3">
    <name type="scientific">Oricola cellulosilytica</name>
    <dbReference type="NCBI Taxonomy" id="1429082"/>
    <lineage>
        <taxon>Bacteria</taxon>
        <taxon>Pseudomonadati</taxon>
        <taxon>Pseudomonadota</taxon>
        <taxon>Alphaproteobacteria</taxon>
        <taxon>Hyphomicrobiales</taxon>
        <taxon>Ahrensiaceae</taxon>
        <taxon>Oricola</taxon>
    </lineage>
</organism>